<keyword evidence="4" id="KW-0720">Serine protease</keyword>
<dbReference type="Gene3D" id="3.90.226.10">
    <property type="entry name" value="2-enoyl-CoA Hydratase, Chain A, domain 1"/>
    <property type="match status" value="2"/>
</dbReference>
<dbReference type="InterPro" id="IPR004635">
    <property type="entry name" value="Pept_S49_SppA"/>
</dbReference>
<dbReference type="NCBIfam" id="TIGR00706">
    <property type="entry name" value="SppA_dom"/>
    <property type="match status" value="1"/>
</dbReference>
<keyword evidence="8" id="KW-1185">Reference proteome</keyword>
<dbReference type="GO" id="GO:0008707">
    <property type="term" value="F:inositol hexakisphosphate 4-phosphatase activity"/>
    <property type="evidence" value="ECO:0007669"/>
    <property type="project" value="UniProtKB-EC"/>
</dbReference>
<dbReference type="InterPro" id="IPR002142">
    <property type="entry name" value="Peptidase_S49"/>
</dbReference>
<dbReference type="PANTHER" id="PTHR42987">
    <property type="entry name" value="PEPTIDASE S49"/>
    <property type="match status" value="1"/>
</dbReference>
<reference evidence="8" key="1">
    <citation type="journal article" date="2010" name="Stand. Genomic Sci.">
        <title>Complete genome sequence of 'Thermobaculum terrenum' type strain (YNP1).</title>
        <authorList>
            <person name="Kiss H."/>
            <person name="Cleland D."/>
            <person name="Lapidus A."/>
            <person name="Lucas S."/>
            <person name="Glavina Del Rio T."/>
            <person name="Nolan M."/>
            <person name="Tice H."/>
            <person name="Han C."/>
            <person name="Goodwin L."/>
            <person name="Pitluck S."/>
            <person name="Liolios K."/>
            <person name="Ivanova N."/>
            <person name="Mavromatis K."/>
            <person name="Ovchinnikova G."/>
            <person name="Pati A."/>
            <person name="Chen A."/>
            <person name="Palaniappan K."/>
            <person name="Land M."/>
            <person name="Hauser L."/>
            <person name="Chang Y."/>
            <person name="Jeffries C."/>
            <person name="Lu M."/>
            <person name="Brettin T."/>
            <person name="Detter J."/>
            <person name="Goker M."/>
            <person name="Tindall B."/>
            <person name="Beck B."/>
            <person name="McDermott T."/>
            <person name="Woyke T."/>
            <person name="Bristow J."/>
            <person name="Eisen J."/>
            <person name="Markowitz V."/>
            <person name="Hugenholtz P."/>
            <person name="Kyrpides N."/>
            <person name="Klenk H."/>
            <person name="Cheng J."/>
        </authorList>
    </citation>
    <scope>NUCLEOTIDE SEQUENCE [LARGE SCALE GENOMIC DNA]</scope>
    <source>
        <strain evidence="8">ATCC BAA-798 / YNP1</strain>
    </source>
</reference>
<evidence type="ECO:0000313" key="7">
    <source>
        <dbReference type="EMBL" id="ACZ41344.1"/>
    </source>
</evidence>
<feature type="transmembrane region" description="Helical" evidence="5">
    <location>
        <begin position="21"/>
        <end position="46"/>
    </location>
</feature>
<comment type="similarity">
    <text evidence="1">Belongs to the peptidase S49 family.</text>
</comment>
<dbReference type="GO" id="GO:0008236">
    <property type="term" value="F:serine-type peptidase activity"/>
    <property type="evidence" value="ECO:0007669"/>
    <property type="project" value="UniProtKB-KW"/>
</dbReference>
<dbReference type="PANTHER" id="PTHR42987:SF7">
    <property type="entry name" value="SIGNAL PEPTIDE PEPTIDASE SPPA-RELATED"/>
    <property type="match status" value="1"/>
</dbReference>
<evidence type="ECO:0000256" key="2">
    <source>
        <dbReference type="ARBA" id="ARBA00022670"/>
    </source>
</evidence>
<dbReference type="GO" id="GO:0006508">
    <property type="term" value="P:proteolysis"/>
    <property type="evidence" value="ECO:0007669"/>
    <property type="project" value="UniProtKB-KW"/>
</dbReference>
<evidence type="ECO:0000256" key="4">
    <source>
        <dbReference type="ARBA" id="ARBA00022825"/>
    </source>
</evidence>
<proteinExistence type="inferred from homology"/>
<dbReference type="STRING" id="525904.Tter_0423"/>
<dbReference type="eggNOG" id="COG0616">
    <property type="taxonomic scope" value="Bacteria"/>
</dbReference>
<keyword evidence="5" id="KW-0472">Membrane</keyword>
<dbReference type="SUPFAM" id="SSF52096">
    <property type="entry name" value="ClpP/crotonase"/>
    <property type="match status" value="1"/>
</dbReference>
<accession>D1CEI8</accession>
<dbReference type="CDD" id="cd07023">
    <property type="entry name" value="S49_Sppa_N_C"/>
    <property type="match status" value="1"/>
</dbReference>
<keyword evidence="3 7" id="KW-0378">Hydrolase</keyword>
<dbReference type="Pfam" id="PF01343">
    <property type="entry name" value="Peptidase_S49"/>
    <property type="match status" value="1"/>
</dbReference>
<dbReference type="AlphaFoldDB" id="D1CEI8"/>
<evidence type="ECO:0000256" key="5">
    <source>
        <dbReference type="SAM" id="Phobius"/>
    </source>
</evidence>
<protein>
    <submittedName>
        <fullName evidence="7">Signal peptide peptidase SppA, 36K type</fullName>
        <ecNumber evidence="7">3.1.3.26</ecNumber>
    </submittedName>
</protein>
<dbReference type="Proteomes" id="UP000000323">
    <property type="component" value="Chromosome 1"/>
</dbReference>
<evidence type="ECO:0000313" key="8">
    <source>
        <dbReference type="Proteomes" id="UP000000323"/>
    </source>
</evidence>
<dbReference type="EC" id="3.1.3.26" evidence="7"/>
<evidence type="ECO:0000259" key="6">
    <source>
        <dbReference type="Pfam" id="PF01343"/>
    </source>
</evidence>
<keyword evidence="2" id="KW-0645">Protease</keyword>
<organism evidence="7 8">
    <name type="scientific">Thermobaculum terrenum (strain ATCC BAA-798 / CCMEE 7001 / YNP1)</name>
    <dbReference type="NCBI Taxonomy" id="525904"/>
    <lineage>
        <taxon>Bacteria</taxon>
        <taxon>Bacillati</taxon>
        <taxon>Chloroflexota</taxon>
        <taxon>Chloroflexia</taxon>
        <taxon>Candidatus Thermobaculales</taxon>
        <taxon>Candidatus Thermobaculaceae</taxon>
        <taxon>Thermobaculum</taxon>
    </lineage>
</organism>
<sequence>METPAQPQHQTQPQPQPRKRSWIPIVVFLSALVVACVACVALAVLMGRSVESTAESIHEEAVQGSGEWKIAIIPVTGTIQESAGGFTTSAATPESLKAMLDQAENDSKVKAIILEVDSPGGEVVASDEMYREILDFKQRTRKPVVVRMVSTAASGAYYISMAADKIVANPMTLTGSLGVIMEYMNFSKAADKVGISQVVIRSGEFKDIGNPFRDPTKEERQILQQLVDEAYNQFVNVIAQGRKMPTSRVRQLADGRVYSGQQAKQLGLVDELGNLDKAVQVAEQLAGIKNAQVVRYRHSVSLLSLLSSRLQMSTEPDAMKILRSAGYDITPRLMYIYRP</sequence>
<dbReference type="RefSeq" id="WP_012874379.1">
    <property type="nucleotide sequence ID" value="NC_013525.1"/>
</dbReference>
<evidence type="ECO:0000256" key="1">
    <source>
        <dbReference type="ARBA" id="ARBA00008683"/>
    </source>
</evidence>
<dbReference type="OrthoDB" id="9764363at2"/>
<feature type="domain" description="Peptidase S49" evidence="6">
    <location>
        <begin position="138"/>
        <end position="288"/>
    </location>
</feature>
<gene>
    <name evidence="7" type="ordered locus">Tter_0423</name>
</gene>
<dbReference type="EMBL" id="CP001825">
    <property type="protein sequence ID" value="ACZ41344.1"/>
    <property type="molecule type" value="Genomic_DNA"/>
</dbReference>
<dbReference type="InterPro" id="IPR029045">
    <property type="entry name" value="ClpP/crotonase-like_dom_sf"/>
</dbReference>
<dbReference type="KEGG" id="ttr:Tter_0423"/>
<dbReference type="InterPro" id="IPR047272">
    <property type="entry name" value="S49_SppA_C"/>
</dbReference>
<dbReference type="HOGENOM" id="CLU_046540_0_1_0"/>
<keyword evidence="5" id="KW-1133">Transmembrane helix</keyword>
<keyword evidence="5" id="KW-0812">Transmembrane</keyword>
<evidence type="ECO:0000256" key="3">
    <source>
        <dbReference type="ARBA" id="ARBA00022801"/>
    </source>
</evidence>
<name>D1CEI8_THET1</name>